<dbReference type="WBParaSite" id="HCON_00048230-00001">
    <property type="protein sequence ID" value="HCON_00048230-00001"/>
    <property type="gene ID" value="HCON_00048230"/>
</dbReference>
<dbReference type="InterPro" id="IPR043502">
    <property type="entry name" value="DNA/RNA_pol_sf"/>
</dbReference>
<dbReference type="InterPro" id="IPR043128">
    <property type="entry name" value="Rev_trsase/Diguanyl_cyclase"/>
</dbReference>
<feature type="compositionally biased region" description="Basic residues" evidence="1">
    <location>
        <begin position="133"/>
        <end position="146"/>
    </location>
</feature>
<keyword evidence="3" id="KW-1185">Reference proteome</keyword>
<name>A0A7I4Y5M8_HAECO</name>
<evidence type="ECO:0000256" key="1">
    <source>
        <dbReference type="SAM" id="MobiDB-lite"/>
    </source>
</evidence>
<reference evidence="4" key="1">
    <citation type="submission" date="2020-12" db="UniProtKB">
        <authorList>
            <consortium name="WormBaseParasite"/>
        </authorList>
    </citation>
    <scope>IDENTIFICATION</scope>
    <source>
        <strain evidence="4">MHco3</strain>
    </source>
</reference>
<feature type="compositionally biased region" description="Polar residues" evidence="1">
    <location>
        <begin position="47"/>
        <end position="66"/>
    </location>
</feature>
<feature type="region of interest" description="Disordered" evidence="1">
    <location>
        <begin position="29"/>
        <end position="208"/>
    </location>
</feature>
<dbReference type="Proteomes" id="UP000025227">
    <property type="component" value="Unplaced"/>
</dbReference>
<dbReference type="CDD" id="cd01650">
    <property type="entry name" value="RT_nLTR_like"/>
    <property type="match status" value="1"/>
</dbReference>
<protein>
    <submittedName>
        <fullName evidence="4">Reverse transcriptase domain-containing protein</fullName>
    </submittedName>
</protein>
<evidence type="ECO:0000313" key="3">
    <source>
        <dbReference type="Proteomes" id="UP000025227"/>
    </source>
</evidence>
<feature type="region of interest" description="Disordered" evidence="1">
    <location>
        <begin position="271"/>
        <end position="300"/>
    </location>
</feature>
<dbReference type="PROSITE" id="PS50878">
    <property type="entry name" value="RT_POL"/>
    <property type="match status" value="1"/>
</dbReference>
<dbReference type="OrthoDB" id="5798715at2759"/>
<dbReference type="OMA" id="THEMNEF"/>
<feature type="compositionally biased region" description="Basic and acidic residues" evidence="1">
    <location>
        <begin position="193"/>
        <end position="208"/>
    </location>
</feature>
<proteinExistence type="predicted"/>
<dbReference type="Gene3D" id="3.30.70.270">
    <property type="match status" value="1"/>
</dbReference>
<evidence type="ECO:0000313" key="4">
    <source>
        <dbReference type="WBParaSite" id="HCON_00048230-00001"/>
    </source>
</evidence>
<dbReference type="SUPFAM" id="SSF56672">
    <property type="entry name" value="DNA/RNA polymerases"/>
    <property type="match status" value="1"/>
</dbReference>
<feature type="compositionally biased region" description="Polar residues" evidence="1">
    <location>
        <begin position="86"/>
        <end position="111"/>
    </location>
</feature>
<dbReference type="InterPro" id="IPR000477">
    <property type="entry name" value="RT_dom"/>
</dbReference>
<accession>A0A7I4Y5M8</accession>
<dbReference type="Pfam" id="PF00078">
    <property type="entry name" value="RVT_1"/>
    <property type="match status" value="1"/>
</dbReference>
<sequence>MYTGQGVVSSRAVKRTVKALQAAYAKLAKRTERAESIAASEGPAELRTSSRNSSLQQGSEITVFESQQDEGEENPGHQVLGEVASLQYNIESSEGTAEIENQSPEGNSQESPLDGTREPQPNDDPVAMESRTRSRRRTRRTSRRRRDAVELVHPSSDDVLLTQNSTEALEIQQEGDAVVPTPPQQSLQSRRSPVRENGDDPQNRRVQRTKDVIWTTNELAKLAFMVERHRDPDGRIRWADLRSTWDCSRMKNDPRRTLSALKAAYAKIARLTDRNEAPRSEASNNEHEDEEQPAESNIGEPVTLVDQEHTSLSDDSESGNSTETLEQRLRERFNRYHRMAIDSKDRQPIRRPREEIPDGILQLGNQILREKLGRRNSTNKRTLTALNAAVYAIGRAITSVLLDDAAEKAGKKYQKLREAKALRDSLIRTISIVSHELQRRSKGNRGAPTKQYLEIAKLHRVTTTAQVQRLLIRFKDELKIVTSDVETKQQALRRLRERQRGYPAVAREPREKESDVPVAEVREHWKAIIGETQPFHPSDDLNEWAREQQTDSRDVGDLSDETWAKIFSKIKPWKATGPDVIQGFWWKKLPEAKERLKAWCLEALRKPHRIIPNWVCRGKIVLIPKGNSEARGPGDFRPIACLNTCYKVLTAMIAQQILQSAGDVLPREQVALRKGVWGCTHAHILDQTICKDALRRKNTLHTLWVDMTKAFDSVSHGAIKWILKRAGVPSLTRRLLSVILTKQSVRYCGYQNGKLVKSEPLEVKRGVMQGDTLSPLLFCMAIAPISTWLRNNVSPYRTSTGALTLACEPLTINHIFYMDDLKVYSPSWDDIVKAKEGIQKVAGELGLRLNPSKCAVNSLNQPRPNEMTPSMDDIPVLGSNSLYKYLGAEQTSLISWDQLWSRVRTNAMATARRIMLSDLAVRQKVNGYNLIVIPKLKYAISCIIYGNGRFCTMRKQAREFDEAIRKLLAETHMRFGHSCVARLYVNKEQGGLGLKSAEEEMEHTIVYTWCYLASHPDFQVPYHLCESLKSSNKRSLISDFLSVIAENRLENEITRPAQSSICVRNKIYVTATSAARAISTLVHERWANTRMHEWLQRQVASRVLSSNENTGLPYVCHKDSFLWSQTGWVSSTVLRNAWAAQEGSLPTKGSASGQSIWPNGDQLCRMRCPAKETAEHIVSACSHWRTNLMLERHDDVARVIYHSLKKKYNMSSRVTNTHEPHVVEEDQVLIHWNDRILTSESLRHDRPDILVKDLKERVKWIIEISVSWFTRISQQEKKKVQKYALNSCLPEDTDPEDFYSGPNLKAALQAQHRMRVEIVPIVIGTSGECSPDLRRYVRLLKLPDGDKAIIERMQKCAVLGTNRIIKCHMSNSDM</sequence>
<dbReference type="PANTHER" id="PTHR35450:SF2">
    <property type="entry name" value="REVERSE TRANSCRIPTASE DOMAIN-CONTAINING PROTEIN"/>
    <property type="match status" value="1"/>
</dbReference>
<dbReference type="PANTHER" id="PTHR35450">
    <property type="entry name" value="REVERSE TRANSCRIPTASE DOMAIN-CONTAINING PROTEIN"/>
    <property type="match status" value="1"/>
</dbReference>
<evidence type="ECO:0000259" key="2">
    <source>
        <dbReference type="PROSITE" id="PS50878"/>
    </source>
</evidence>
<organism evidence="3 4">
    <name type="scientific">Haemonchus contortus</name>
    <name type="common">Barber pole worm</name>
    <dbReference type="NCBI Taxonomy" id="6289"/>
    <lineage>
        <taxon>Eukaryota</taxon>
        <taxon>Metazoa</taxon>
        <taxon>Ecdysozoa</taxon>
        <taxon>Nematoda</taxon>
        <taxon>Chromadorea</taxon>
        <taxon>Rhabditida</taxon>
        <taxon>Rhabditina</taxon>
        <taxon>Rhabditomorpha</taxon>
        <taxon>Strongyloidea</taxon>
        <taxon>Trichostrongylidae</taxon>
        <taxon>Haemonchus</taxon>
    </lineage>
</organism>
<feature type="domain" description="Reverse transcriptase" evidence="2">
    <location>
        <begin position="604"/>
        <end position="890"/>
    </location>
</feature>